<feature type="transmembrane region" description="Helical" evidence="12">
    <location>
        <begin position="48"/>
        <end position="67"/>
    </location>
</feature>
<reference evidence="14 15" key="1">
    <citation type="submission" date="2018-08" db="EMBL/GenBank/DDBJ databases">
        <title>Whole genome sequence analysis of Dermacoccus abyssi bacteria isolated from Deep Mariana trench Micromonospora spp reveals genes involved in the environmental adaptation and production of secondary metabolites.</title>
        <authorList>
            <person name="Abdel-Mageed W.M."/>
            <person name="Lehri B."/>
            <person name="Nouioui I."/>
            <person name="Goodfellow I."/>
            <person name="Jaspars M."/>
            <person name="Karlyshev A."/>
        </authorList>
    </citation>
    <scope>NUCLEOTIDE SEQUENCE [LARGE SCALE GENOMIC DNA]</scope>
    <source>
        <strain evidence="14 15">MT1.1</strain>
    </source>
</reference>
<evidence type="ECO:0000313" key="14">
    <source>
        <dbReference type="EMBL" id="RHW47477.1"/>
    </source>
</evidence>
<evidence type="ECO:0000256" key="6">
    <source>
        <dbReference type="ARBA" id="ARBA00022723"/>
    </source>
</evidence>
<comment type="subcellular location">
    <subcellularLocation>
        <location evidence="2">Membrane</location>
        <topology evidence="2">Multi-pass membrane protein</topology>
    </subcellularLocation>
</comment>
<evidence type="ECO:0000256" key="11">
    <source>
        <dbReference type="ARBA" id="ARBA00023136"/>
    </source>
</evidence>
<evidence type="ECO:0000256" key="9">
    <source>
        <dbReference type="ARBA" id="ARBA00022989"/>
    </source>
</evidence>
<evidence type="ECO:0000256" key="2">
    <source>
        <dbReference type="ARBA" id="ARBA00004141"/>
    </source>
</evidence>
<dbReference type="GO" id="GO:0008237">
    <property type="term" value="F:metallopeptidase activity"/>
    <property type="evidence" value="ECO:0007669"/>
    <property type="project" value="UniProtKB-KW"/>
</dbReference>
<comment type="cofactor">
    <cofactor evidence="1">
        <name>Zn(2+)</name>
        <dbReference type="ChEBI" id="CHEBI:29105"/>
    </cofactor>
</comment>
<evidence type="ECO:0000256" key="3">
    <source>
        <dbReference type="ARBA" id="ARBA00007931"/>
    </source>
</evidence>
<dbReference type="GO" id="GO:0016020">
    <property type="term" value="C:membrane"/>
    <property type="evidence" value="ECO:0007669"/>
    <property type="project" value="UniProtKB-SubCell"/>
</dbReference>
<evidence type="ECO:0000313" key="15">
    <source>
        <dbReference type="Proteomes" id="UP000285376"/>
    </source>
</evidence>
<dbReference type="GO" id="GO:0046872">
    <property type="term" value="F:metal ion binding"/>
    <property type="evidence" value="ECO:0007669"/>
    <property type="project" value="UniProtKB-KW"/>
</dbReference>
<feature type="transmembrane region" description="Helical" evidence="12">
    <location>
        <begin position="186"/>
        <end position="204"/>
    </location>
</feature>
<keyword evidence="4" id="KW-0645">Protease</keyword>
<evidence type="ECO:0000256" key="8">
    <source>
        <dbReference type="ARBA" id="ARBA00022833"/>
    </source>
</evidence>
<dbReference type="PANTHER" id="PTHR39188:SF3">
    <property type="entry name" value="STAGE IV SPORULATION PROTEIN FB"/>
    <property type="match status" value="1"/>
</dbReference>
<accession>A0A417ZA00</accession>
<comment type="similarity">
    <text evidence="3">Belongs to the peptidase M50B family.</text>
</comment>
<dbReference type="GO" id="GO:0006508">
    <property type="term" value="P:proteolysis"/>
    <property type="evidence" value="ECO:0007669"/>
    <property type="project" value="UniProtKB-KW"/>
</dbReference>
<keyword evidence="7" id="KW-0378">Hydrolase</keyword>
<keyword evidence="9 12" id="KW-1133">Transmembrane helix</keyword>
<dbReference type="InterPro" id="IPR008915">
    <property type="entry name" value="Peptidase_M50"/>
</dbReference>
<feature type="domain" description="Peptidase M50" evidence="13">
    <location>
        <begin position="57"/>
        <end position="134"/>
    </location>
</feature>
<evidence type="ECO:0000256" key="4">
    <source>
        <dbReference type="ARBA" id="ARBA00022670"/>
    </source>
</evidence>
<comment type="caution">
    <text evidence="14">The sequence shown here is derived from an EMBL/GenBank/DDBJ whole genome shotgun (WGS) entry which is preliminary data.</text>
</comment>
<keyword evidence="6" id="KW-0479">Metal-binding</keyword>
<dbReference type="Pfam" id="PF02163">
    <property type="entry name" value="Peptidase_M50"/>
    <property type="match status" value="2"/>
</dbReference>
<evidence type="ECO:0000256" key="12">
    <source>
        <dbReference type="SAM" id="Phobius"/>
    </source>
</evidence>
<feature type="transmembrane region" description="Helical" evidence="12">
    <location>
        <begin position="140"/>
        <end position="158"/>
    </location>
</feature>
<keyword evidence="10" id="KW-0482">Metalloprotease</keyword>
<organism evidence="14 15">
    <name type="scientific">Dermacoccus abyssi</name>
    <dbReference type="NCBI Taxonomy" id="322596"/>
    <lineage>
        <taxon>Bacteria</taxon>
        <taxon>Bacillati</taxon>
        <taxon>Actinomycetota</taxon>
        <taxon>Actinomycetes</taxon>
        <taxon>Micrococcales</taxon>
        <taxon>Dermacoccaceae</taxon>
        <taxon>Dermacoccus</taxon>
    </lineage>
</organism>
<dbReference type="RefSeq" id="WP_052947153.1">
    <property type="nucleotide sequence ID" value="NZ_CBCRVH010000002.1"/>
</dbReference>
<sequence length="387" mass="39865">MPSTSPGLKIATLRGVPVYIGRSWPIIALVIVALFGPQVARLHPEWGAGAYLLAAAYAVLLLVSVLAHEAAHAVVGQACGYRVNRIVADLWGGHTAYDSPDATPGHSALVAVVGPLTNLVLAGAGWFALTQSSGDGAGHLLLLAFTFSNGFVGLFNLLPGLPLDGGFIVDALVWKVTGSRAKGMKAAGWCGRIVAVAVVLWALVPVLRGEGSTWNLMWFALIAMFLWRGASTAVTVGTNREFLSGIRVAQVMRPAVSAAADTPVSALPEGPDPVVLLGASNEPVAVVPPGAHVRVPLEQRDRVPASAIAEAIVSGATAIVADTQADITAVLPGFEGDTTPQLVVVTQPAPAAAPPHGEQVIGVVLLSDLERALQAHAGAQGRDLRTT</sequence>
<gene>
    <name evidence="14" type="ORF">D1832_01850</name>
</gene>
<keyword evidence="5 12" id="KW-0812">Transmembrane</keyword>
<feature type="transmembrane region" description="Helical" evidence="12">
    <location>
        <begin position="16"/>
        <end position="36"/>
    </location>
</feature>
<feature type="transmembrane region" description="Helical" evidence="12">
    <location>
        <begin position="216"/>
        <end position="237"/>
    </location>
</feature>
<name>A0A417ZA00_9MICO</name>
<proteinExistence type="inferred from homology"/>
<evidence type="ECO:0000259" key="13">
    <source>
        <dbReference type="Pfam" id="PF02163"/>
    </source>
</evidence>
<dbReference type="PANTHER" id="PTHR39188">
    <property type="entry name" value="MEMBRANE-ASSOCIATED ZINC METALLOPROTEASE M50B"/>
    <property type="match status" value="1"/>
</dbReference>
<evidence type="ECO:0000256" key="10">
    <source>
        <dbReference type="ARBA" id="ARBA00023049"/>
    </source>
</evidence>
<keyword evidence="11 12" id="KW-0472">Membrane</keyword>
<evidence type="ECO:0000256" key="5">
    <source>
        <dbReference type="ARBA" id="ARBA00022692"/>
    </source>
</evidence>
<evidence type="ECO:0000256" key="7">
    <source>
        <dbReference type="ARBA" id="ARBA00022801"/>
    </source>
</evidence>
<dbReference type="Proteomes" id="UP000285376">
    <property type="component" value="Unassembled WGS sequence"/>
</dbReference>
<evidence type="ECO:0000256" key="1">
    <source>
        <dbReference type="ARBA" id="ARBA00001947"/>
    </source>
</evidence>
<dbReference type="EMBL" id="QWLM01000002">
    <property type="protein sequence ID" value="RHW47477.1"/>
    <property type="molecule type" value="Genomic_DNA"/>
</dbReference>
<dbReference type="AlphaFoldDB" id="A0A417ZA00"/>
<protein>
    <recommendedName>
        <fullName evidence="13">Peptidase M50 domain-containing protein</fullName>
    </recommendedName>
</protein>
<feature type="transmembrane region" description="Helical" evidence="12">
    <location>
        <begin position="108"/>
        <end position="128"/>
    </location>
</feature>
<feature type="domain" description="Peptidase M50" evidence="13">
    <location>
        <begin position="139"/>
        <end position="183"/>
    </location>
</feature>
<keyword evidence="8" id="KW-0862">Zinc</keyword>